<keyword evidence="9" id="KW-0460">Magnesium</keyword>
<dbReference type="GO" id="GO:0006397">
    <property type="term" value="P:mRNA processing"/>
    <property type="evidence" value="ECO:0007669"/>
    <property type="project" value="UniProtKB-KW"/>
</dbReference>
<name>A0AAU9FV73_DROMD</name>
<evidence type="ECO:0000313" key="16">
    <source>
        <dbReference type="EMBL" id="BFG00032.1"/>
    </source>
</evidence>
<dbReference type="Gene3D" id="3.60.10.10">
    <property type="entry name" value="Endonuclease/exonuclease/phosphatase"/>
    <property type="match status" value="1"/>
</dbReference>
<comment type="cofactor">
    <cofactor evidence="1">
        <name>Mg(2+)</name>
        <dbReference type="ChEBI" id="CHEBI:18420"/>
    </cofactor>
</comment>
<evidence type="ECO:0000313" key="17">
    <source>
        <dbReference type="Proteomes" id="UP001500889"/>
    </source>
</evidence>
<keyword evidence="4" id="KW-0507">mRNA processing</keyword>
<protein>
    <recommendedName>
        <fullName evidence="12">2',5'-phosphodiesterase 12</fullName>
    </recommendedName>
    <alternativeName>
        <fullName evidence="13">Mitochondrial deadenylase</fullName>
    </alternativeName>
</protein>
<dbReference type="InterPro" id="IPR005135">
    <property type="entry name" value="Endo/exonuclease/phosphatase"/>
</dbReference>
<keyword evidence="3" id="KW-0597">Phosphoprotein</keyword>
<feature type="domain" description="Endonuclease/exonuclease/phosphatase" evidence="14">
    <location>
        <begin position="277"/>
        <end position="589"/>
    </location>
</feature>
<feature type="domain" description="2',5'-phosphodiesterase 12-like N-terminal" evidence="15">
    <location>
        <begin position="157"/>
        <end position="248"/>
    </location>
</feature>
<accession>A0AAU9FV73</accession>
<evidence type="ECO:0000256" key="9">
    <source>
        <dbReference type="ARBA" id="ARBA00022842"/>
    </source>
</evidence>
<evidence type="ECO:0000256" key="10">
    <source>
        <dbReference type="ARBA" id="ARBA00022946"/>
    </source>
</evidence>
<reference evidence="16 17" key="1">
    <citation type="submission" date="2024-02" db="EMBL/GenBank/DDBJ databases">
        <title>A chromosome-level genome assembly of Drosophila madeirensis, a fruit fly species endemic to Madeira island.</title>
        <authorList>
            <person name="Tomihara K."/>
            <person name="Llopart A."/>
            <person name="Yamamoto D."/>
        </authorList>
    </citation>
    <scope>NUCLEOTIDE SEQUENCE [LARGE SCALE GENOMIC DNA]</scope>
    <source>
        <strain evidence="16 17">RF1</strain>
    </source>
</reference>
<dbReference type="InterPro" id="IPR036691">
    <property type="entry name" value="Endo/exonu/phosph_ase_sf"/>
</dbReference>
<dbReference type="PANTHER" id="PTHR12121:SF37">
    <property type="entry name" value="2',5'-PHOSPHODIESTERASE 12"/>
    <property type="match status" value="1"/>
</dbReference>
<evidence type="ECO:0000259" key="15">
    <source>
        <dbReference type="Pfam" id="PF21171"/>
    </source>
</evidence>
<evidence type="ECO:0000256" key="4">
    <source>
        <dbReference type="ARBA" id="ARBA00022664"/>
    </source>
</evidence>
<evidence type="ECO:0000256" key="1">
    <source>
        <dbReference type="ARBA" id="ARBA00001946"/>
    </source>
</evidence>
<evidence type="ECO:0000256" key="2">
    <source>
        <dbReference type="ARBA" id="ARBA00004305"/>
    </source>
</evidence>
<evidence type="ECO:0000256" key="12">
    <source>
        <dbReference type="ARBA" id="ARBA00072755"/>
    </source>
</evidence>
<dbReference type="FunFam" id="3.60.10.10:FF:000018">
    <property type="entry name" value="2',5'-phosphodiesterase 12"/>
    <property type="match status" value="1"/>
</dbReference>
<evidence type="ECO:0000256" key="5">
    <source>
        <dbReference type="ARBA" id="ARBA00022722"/>
    </source>
</evidence>
<dbReference type="SUPFAM" id="SSF56219">
    <property type="entry name" value="DNase I-like"/>
    <property type="match status" value="1"/>
</dbReference>
<dbReference type="GO" id="GO:0005759">
    <property type="term" value="C:mitochondrial matrix"/>
    <property type="evidence" value="ECO:0007669"/>
    <property type="project" value="UniProtKB-SubCell"/>
</dbReference>
<dbReference type="InterPro" id="IPR050410">
    <property type="entry name" value="CCR4/nocturin_mRNA_transcr"/>
</dbReference>
<dbReference type="InterPro" id="IPR048821">
    <property type="entry name" value="PDE12-like_N"/>
</dbReference>
<dbReference type="EMBL" id="AP029266">
    <property type="protein sequence ID" value="BFG00032.1"/>
    <property type="molecule type" value="Genomic_DNA"/>
</dbReference>
<evidence type="ECO:0000256" key="11">
    <source>
        <dbReference type="ARBA" id="ARBA00023128"/>
    </source>
</evidence>
<dbReference type="GO" id="GO:0000288">
    <property type="term" value="P:nuclear-transcribed mRNA catabolic process, deadenylation-dependent decay"/>
    <property type="evidence" value="ECO:0007669"/>
    <property type="project" value="TreeGrafter"/>
</dbReference>
<keyword evidence="17" id="KW-1185">Reference proteome</keyword>
<gene>
    <name evidence="16" type="ORF">DMAD_00125</name>
</gene>
<dbReference type="Pfam" id="PF21171">
    <property type="entry name" value="PDE12-like_N"/>
    <property type="match status" value="1"/>
</dbReference>
<sequence length="602" mass="69326">MFLPAVSVYLRFVRNINITRNSKRITMDTNKLYIRNLKNTDEINIKFRYVNKELNVDRDFGFCRKKYEPVFKLLVRIQNNVEKEIDKCVNKRSKRRSTAEQISKALPEIKIEIYQDECNISSNEMTLDELLQNNFSGVKLLVIDQIFDIVLNQPWVDLLQLPKCMLAGCLIYPNKFQIQFAAPEHCSCIWFKSTQLEAISTKWEKCGEGLTYQVAQEDVGHYMKLAVTPRNKEGISGPMAEDISKCVVQALPDELPFQIRHQHTVNLLSEPSSIRVVTYNILADLYADSDYSRQTLFPYCPPQSLQIDYRKQLLIRELTGYNADLICLQEVDQKIFDVDLKNVLEMPPHNFYGMMAPKGICSEGVSVFFRRSRFDLLASHVLHLGKNIPSLSIFEPLWNKIKANEQLAERICNRSTTLQICLLKVKETDKYVLVANTHLYFHPDADHIRLLQIGFALTYVEHIHKEAVKEHNITDPQNIGLIFCGDFNSVPECGIYKLMTEQFVDKHSIDWSSNLEEAVVEVELAQPFKMFSACGTPKFTNFTTLFSGCLDYIFCQQDRFQLLQCVPLPTDEQLTAHSAIPSMYFPSDHIALIADLKITPIS</sequence>
<dbReference type="GO" id="GO:0004535">
    <property type="term" value="F:poly(A)-specific ribonuclease activity"/>
    <property type="evidence" value="ECO:0007669"/>
    <property type="project" value="UniProtKB-ARBA"/>
</dbReference>
<keyword evidence="5" id="KW-0540">Nuclease</keyword>
<organism evidence="16 17">
    <name type="scientific">Drosophila madeirensis</name>
    <name type="common">Fruit fly</name>
    <dbReference type="NCBI Taxonomy" id="30013"/>
    <lineage>
        <taxon>Eukaryota</taxon>
        <taxon>Metazoa</taxon>
        <taxon>Ecdysozoa</taxon>
        <taxon>Arthropoda</taxon>
        <taxon>Hexapoda</taxon>
        <taxon>Insecta</taxon>
        <taxon>Pterygota</taxon>
        <taxon>Neoptera</taxon>
        <taxon>Endopterygota</taxon>
        <taxon>Diptera</taxon>
        <taxon>Brachycera</taxon>
        <taxon>Muscomorpha</taxon>
        <taxon>Ephydroidea</taxon>
        <taxon>Drosophilidae</taxon>
        <taxon>Drosophila</taxon>
        <taxon>Sophophora</taxon>
    </lineage>
</organism>
<evidence type="ECO:0000256" key="13">
    <source>
        <dbReference type="ARBA" id="ARBA00083541"/>
    </source>
</evidence>
<dbReference type="Pfam" id="PF03372">
    <property type="entry name" value="Exo_endo_phos"/>
    <property type="match status" value="1"/>
</dbReference>
<dbReference type="AlphaFoldDB" id="A0AAU9FV73"/>
<evidence type="ECO:0000256" key="8">
    <source>
        <dbReference type="ARBA" id="ARBA00022839"/>
    </source>
</evidence>
<dbReference type="Proteomes" id="UP001500889">
    <property type="component" value="Chromosome A"/>
</dbReference>
<evidence type="ECO:0000256" key="7">
    <source>
        <dbReference type="ARBA" id="ARBA00022801"/>
    </source>
</evidence>
<dbReference type="PANTHER" id="PTHR12121">
    <property type="entry name" value="CARBON CATABOLITE REPRESSOR PROTEIN 4"/>
    <property type="match status" value="1"/>
</dbReference>
<keyword evidence="10" id="KW-0809">Transit peptide</keyword>
<keyword evidence="7" id="KW-0378">Hydrolase</keyword>
<keyword evidence="11" id="KW-0496">Mitochondrion</keyword>
<evidence type="ECO:0000259" key="14">
    <source>
        <dbReference type="Pfam" id="PF03372"/>
    </source>
</evidence>
<dbReference type="GO" id="GO:0046872">
    <property type="term" value="F:metal ion binding"/>
    <property type="evidence" value="ECO:0007669"/>
    <property type="project" value="UniProtKB-KW"/>
</dbReference>
<proteinExistence type="predicted"/>
<evidence type="ECO:0000256" key="6">
    <source>
        <dbReference type="ARBA" id="ARBA00022723"/>
    </source>
</evidence>
<comment type="subcellular location">
    <subcellularLocation>
        <location evidence="2">Mitochondrion matrix</location>
    </subcellularLocation>
</comment>
<keyword evidence="8" id="KW-0269">Exonuclease</keyword>
<evidence type="ECO:0000256" key="3">
    <source>
        <dbReference type="ARBA" id="ARBA00022553"/>
    </source>
</evidence>
<keyword evidence="6" id="KW-0479">Metal-binding</keyword>